<evidence type="ECO:0000313" key="6">
    <source>
        <dbReference type="RefSeq" id="XP_005365391.1"/>
    </source>
</evidence>
<gene>
    <name evidence="6" type="primary">Clec4d</name>
</gene>
<dbReference type="PANTHER" id="PTHR22803">
    <property type="entry name" value="MANNOSE, PHOSPHOLIPASE, LECTIN RECEPTOR RELATED"/>
    <property type="match status" value="1"/>
</dbReference>
<accession>A0ABM0LG26</accession>
<dbReference type="InterPro" id="IPR016187">
    <property type="entry name" value="CTDL_fold"/>
</dbReference>
<keyword evidence="2" id="KW-1015">Disulfide bond</keyword>
<evidence type="ECO:0000259" key="4">
    <source>
        <dbReference type="PROSITE" id="PS50041"/>
    </source>
</evidence>
<dbReference type="CDD" id="cd03590">
    <property type="entry name" value="CLECT_DC-SIGN_like"/>
    <property type="match status" value="1"/>
</dbReference>
<name>A0ABM0LG26_MICOH</name>
<keyword evidence="1" id="KW-0430">Lectin</keyword>
<keyword evidence="3" id="KW-0812">Transmembrane</keyword>
<evidence type="ECO:0000313" key="5">
    <source>
        <dbReference type="Proteomes" id="UP000694915"/>
    </source>
</evidence>
<dbReference type="InterPro" id="IPR050111">
    <property type="entry name" value="C-type_lectin/snaclec_domain"/>
</dbReference>
<dbReference type="Proteomes" id="UP000694915">
    <property type="component" value="Unplaced"/>
</dbReference>
<dbReference type="PROSITE" id="PS50041">
    <property type="entry name" value="C_TYPE_LECTIN_2"/>
    <property type="match status" value="1"/>
</dbReference>
<dbReference type="Pfam" id="PF00059">
    <property type="entry name" value="Lectin_C"/>
    <property type="match status" value="1"/>
</dbReference>
<reference evidence="6" key="1">
    <citation type="submission" date="2025-08" db="UniProtKB">
        <authorList>
            <consortium name="RefSeq"/>
        </authorList>
    </citation>
    <scope>IDENTIFICATION</scope>
</reference>
<dbReference type="SUPFAM" id="SSF56436">
    <property type="entry name" value="C-type lectin-like"/>
    <property type="match status" value="1"/>
</dbReference>
<dbReference type="InterPro" id="IPR016186">
    <property type="entry name" value="C-type_lectin-like/link_sf"/>
</dbReference>
<dbReference type="GeneID" id="101982334"/>
<protein>
    <submittedName>
        <fullName evidence="6">C-type lectin domain family 4 member D</fullName>
    </submittedName>
</protein>
<dbReference type="Gene3D" id="3.10.100.10">
    <property type="entry name" value="Mannose-Binding Protein A, subunit A"/>
    <property type="match status" value="1"/>
</dbReference>
<feature type="transmembrane region" description="Helical" evidence="3">
    <location>
        <begin position="20"/>
        <end position="41"/>
    </location>
</feature>
<keyword evidence="5" id="KW-1185">Reference proteome</keyword>
<dbReference type="InterPro" id="IPR001304">
    <property type="entry name" value="C-type_lectin-like"/>
</dbReference>
<organism evidence="5 6">
    <name type="scientific">Microtus ochrogaster</name>
    <name type="common">Prairie vole</name>
    <dbReference type="NCBI Taxonomy" id="79684"/>
    <lineage>
        <taxon>Eukaryota</taxon>
        <taxon>Metazoa</taxon>
        <taxon>Chordata</taxon>
        <taxon>Craniata</taxon>
        <taxon>Vertebrata</taxon>
        <taxon>Euteleostomi</taxon>
        <taxon>Mammalia</taxon>
        <taxon>Eutheria</taxon>
        <taxon>Euarchontoglires</taxon>
        <taxon>Glires</taxon>
        <taxon>Rodentia</taxon>
        <taxon>Myomorpha</taxon>
        <taxon>Muroidea</taxon>
        <taxon>Cricetidae</taxon>
        <taxon>Arvicolinae</taxon>
        <taxon>Microtus</taxon>
    </lineage>
</organism>
<feature type="domain" description="C-type lectin" evidence="4">
    <location>
        <begin position="91"/>
        <end position="208"/>
    </location>
</feature>
<sequence>MWLEEPQRQPKGARHPQLIPWVLSVVFITLLSACFIANCLVTHRYFSRWKRRGGTVIFSDYQTTLTCARAELESRATGDTWNCCPASWIAFQSNCYLPLNDNQTWHESESNCSGMGGHLATINTEAEQNFVTQLLDSRFPYFLGLTDENTEGLWQWVDQTPFNPYMAFWHEGEPNDFKKEDCIVLINVQDKWAWNNFPCHFQANSICKLPRATFSWKPTKRSL</sequence>
<evidence type="ECO:0000256" key="2">
    <source>
        <dbReference type="ARBA" id="ARBA00023157"/>
    </source>
</evidence>
<proteinExistence type="predicted"/>
<dbReference type="RefSeq" id="XP_005365391.1">
    <property type="nucleotide sequence ID" value="XM_005365334.1"/>
</dbReference>
<evidence type="ECO:0000256" key="1">
    <source>
        <dbReference type="ARBA" id="ARBA00022734"/>
    </source>
</evidence>
<dbReference type="InterPro" id="IPR033989">
    <property type="entry name" value="CD209-like_CTLD"/>
</dbReference>
<dbReference type="SMART" id="SM00034">
    <property type="entry name" value="CLECT"/>
    <property type="match status" value="1"/>
</dbReference>
<keyword evidence="3" id="KW-0472">Membrane</keyword>
<evidence type="ECO:0000256" key="3">
    <source>
        <dbReference type="SAM" id="Phobius"/>
    </source>
</evidence>
<dbReference type="InterPro" id="IPR018378">
    <property type="entry name" value="C-type_lectin_CS"/>
</dbReference>
<dbReference type="PROSITE" id="PS00615">
    <property type="entry name" value="C_TYPE_LECTIN_1"/>
    <property type="match status" value="1"/>
</dbReference>
<keyword evidence="3" id="KW-1133">Transmembrane helix</keyword>